<dbReference type="PANTHER" id="PTHR36513">
    <property type="entry name" value="ABC TRANSMEMBRANE TYPE-1 DOMAIN-CONTAINING PROTEIN"/>
    <property type="match status" value="1"/>
</dbReference>
<dbReference type="RefSeq" id="WP_170280877.1">
    <property type="nucleotide sequence ID" value="NZ_JABEQY010000010.1"/>
</dbReference>
<dbReference type="GO" id="GO:0016787">
    <property type="term" value="F:hydrolase activity"/>
    <property type="evidence" value="ECO:0007669"/>
    <property type="project" value="UniProtKB-KW"/>
</dbReference>
<protein>
    <submittedName>
        <fullName evidence="2">Alpha/beta hydrolase</fullName>
    </submittedName>
</protein>
<comment type="caution">
    <text evidence="2">The sequence shown here is derived from an EMBL/GenBank/DDBJ whole genome shotgun (WGS) entry which is preliminary data.</text>
</comment>
<proteinExistence type="predicted"/>
<organism evidence="2 3">
    <name type="scientific">Rhizobium laguerreae</name>
    <dbReference type="NCBI Taxonomy" id="1076926"/>
    <lineage>
        <taxon>Bacteria</taxon>
        <taxon>Pseudomonadati</taxon>
        <taxon>Pseudomonadota</taxon>
        <taxon>Alphaproteobacteria</taxon>
        <taxon>Hyphomicrobiales</taxon>
        <taxon>Rhizobiaceae</taxon>
        <taxon>Rhizobium/Agrobacterium group</taxon>
        <taxon>Rhizobium</taxon>
    </lineage>
</organism>
<evidence type="ECO:0000313" key="3">
    <source>
        <dbReference type="Proteomes" id="UP000530654"/>
    </source>
</evidence>
<reference evidence="2 3" key="1">
    <citation type="submission" date="2020-04" db="EMBL/GenBank/DDBJ databases">
        <title>Rhizobium bacterial biofertilizers improve the content of phenolic compounds of Lactuca sativa L. under non-saline and saline-stress conditions.</title>
        <authorList>
            <person name="Ayuso-Calles M."/>
            <person name="Garcia-Estevez I."/>
            <person name="Jimenez-Gomez A."/>
            <person name="Flores-Felix J.D."/>
            <person name="Escribano-Bailon M."/>
            <person name="Rivas R."/>
        </authorList>
    </citation>
    <scope>NUCLEOTIDE SEQUENCE [LARGE SCALE GENOMIC DNA]</scope>
    <source>
        <strain evidence="2 3">GPTR02</strain>
    </source>
</reference>
<dbReference type="SUPFAM" id="SSF53474">
    <property type="entry name" value="alpha/beta-Hydrolases"/>
    <property type="match status" value="1"/>
</dbReference>
<dbReference type="EMBL" id="JABEQY010000010">
    <property type="protein sequence ID" value="NNH64341.1"/>
    <property type="molecule type" value="Genomic_DNA"/>
</dbReference>
<feature type="region of interest" description="Disordered" evidence="1">
    <location>
        <begin position="412"/>
        <end position="437"/>
    </location>
</feature>
<accession>A0A7Y2W5J5</accession>
<name>A0A7Y2W5J5_9HYPH</name>
<dbReference type="InterPro" id="IPR014586">
    <property type="entry name" value="UCP033909"/>
</dbReference>
<dbReference type="Gene3D" id="3.40.50.1820">
    <property type="entry name" value="alpha/beta hydrolase"/>
    <property type="match status" value="1"/>
</dbReference>
<dbReference type="PIRSF" id="PIRSF033909">
    <property type="entry name" value="UCP033909"/>
    <property type="match status" value="1"/>
</dbReference>
<evidence type="ECO:0000313" key="2">
    <source>
        <dbReference type="EMBL" id="NNH64341.1"/>
    </source>
</evidence>
<dbReference type="Proteomes" id="UP000530654">
    <property type="component" value="Unassembled WGS sequence"/>
</dbReference>
<dbReference type="AlphaFoldDB" id="A0A7Y2W5J5"/>
<dbReference type="PROSITE" id="PS51257">
    <property type="entry name" value="PROKAR_LIPOPROTEIN"/>
    <property type="match status" value="1"/>
</dbReference>
<dbReference type="Pfam" id="PF05990">
    <property type="entry name" value="DUF900"/>
    <property type="match status" value="1"/>
</dbReference>
<dbReference type="InterPro" id="IPR010297">
    <property type="entry name" value="DUF900_hydrolase"/>
</dbReference>
<keyword evidence="2" id="KW-0378">Hydrolase</keyword>
<sequence>MSTAKCRDGRIQPGTSPGLKWISALLLLCALSGCGGHAKNVLIPVADSAPNAAKVDMLVATTRSRSTIKGEMFTGERALAPAFADITVSIPPANVRKVGEVAWPMRLPSNPATDFATLKADEITRDDAKKWLSASVRRSRDRSVLVFIHGFNNRFEDSVYRFAQIVKDSGVHSAPVLVTWPSRGSLLAYGYDRESTNYTRNALETLFQYLARDPEVKEVSILAHSMGNWLALEALRQMAIRNGRLPAKFENVMLASPDVDVDVFRQQIVDMGKQHPKFTLFVSRDDRALAVSRRVWADVARLGAIDPEQAPFKKELADSQITVIDLTKVKAGDRLNHGKFAESPEVVQLIGARISDGQTLTDSKVGLGDKILAATTSTAAAAGSAAGLILAAPVAVVDADTRDNYAGQVSGLAGPVGTPPKASECTAAGRSKESCRQ</sequence>
<dbReference type="InterPro" id="IPR029058">
    <property type="entry name" value="AB_hydrolase_fold"/>
</dbReference>
<evidence type="ECO:0000256" key="1">
    <source>
        <dbReference type="SAM" id="MobiDB-lite"/>
    </source>
</evidence>
<dbReference type="PANTHER" id="PTHR36513:SF1">
    <property type="entry name" value="TRANSMEMBRANE PROTEIN"/>
    <property type="match status" value="1"/>
</dbReference>
<gene>
    <name evidence="2" type="ORF">HLI17_13765</name>
</gene>